<evidence type="ECO:0000259" key="6">
    <source>
        <dbReference type="PROSITE" id="PS52015"/>
    </source>
</evidence>
<reference evidence="7 8" key="1">
    <citation type="submission" date="2020-04" db="EMBL/GenBank/DDBJ databases">
        <authorList>
            <person name="De Canck E."/>
        </authorList>
    </citation>
    <scope>NUCLEOTIDE SEQUENCE [LARGE SCALE GENOMIC DNA]</scope>
    <source>
        <strain evidence="7 8">LMG 3458</strain>
    </source>
</reference>
<feature type="chain" id="PRO_5028959638" description="TonB C-terminal domain-containing protein" evidence="5">
    <location>
        <begin position="27"/>
        <end position="302"/>
    </location>
</feature>
<feature type="signal peptide" evidence="5">
    <location>
        <begin position="1"/>
        <end position="26"/>
    </location>
</feature>
<dbReference type="AlphaFoldDB" id="A0A6S6ZZ55"/>
<dbReference type="Gene3D" id="3.30.1150.10">
    <property type="match status" value="1"/>
</dbReference>
<evidence type="ECO:0000313" key="7">
    <source>
        <dbReference type="EMBL" id="CAB3704609.1"/>
    </source>
</evidence>
<evidence type="ECO:0000256" key="1">
    <source>
        <dbReference type="ARBA" id="ARBA00004167"/>
    </source>
</evidence>
<keyword evidence="5" id="KW-0732">Signal</keyword>
<dbReference type="PROSITE" id="PS52015">
    <property type="entry name" value="TONB_CTD"/>
    <property type="match status" value="1"/>
</dbReference>
<dbReference type="Pfam" id="PF13103">
    <property type="entry name" value="TonB_2"/>
    <property type="match status" value="1"/>
</dbReference>
<name>A0A6S6ZZ55_9BURK</name>
<sequence length="302" mass="32523">MRWRSLASRVAMILAVTLAHPAPTLAAAPANQAEWSKAVQRRLISRLDFPREAEHISGSLALSLNITVLRNGAIYDVTIARSSGYEAVDKATIAMVRRAAPLPVFSADMTEEKTSLTLPVRFQMEDADPTPPAAAPRRYVDLATGFGATVSAPFQIGAARESGRYDALIEISAPESFPPVAPGAKFLCRAGFTATAADAAKTKAPQGAQAYDSLVAAATIQQRKLRGTIEQLDVFDQPGRRGIDYIVAPGVGPGHEDARQYIADWVRPEGRIRLACATTRDAMPDALATFRAIRDTVIVDRR</sequence>
<keyword evidence="2" id="KW-0812">Transmembrane</keyword>
<keyword evidence="4" id="KW-0472">Membrane</keyword>
<dbReference type="SUPFAM" id="SSF74653">
    <property type="entry name" value="TolA/TonB C-terminal domain"/>
    <property type="match status" value="1"/>
</dbReference>
<evidence type="ECO:0000256" key="3">
    <source>
        <dbReference type="ARBA" id="ARBA00022989"/>
    </source>
</evidence>
<proteinExistence type="predicted"/>
<keyword evidence="3" id="KW-1133">Transmembrane helix</keyword>
<evidence type="ECO:0000256" key="5">
    <source>
        <dbReference type="SAM" id="SignalP"/>
    </source>
</evidence>
<evidence type="ECO:0000313" key="8">
    <source>
        <dbReference type="Proteomes" id="UP000494111"/>
    </source>
</evidence>
<feature type="domain" description="TonB C-terminal" evidence="6">
    <location>
        <begin position="34"/>
        <end position="131"/>
    </location>
</feature>
<protein>
    <recommendedName>
        <fullName evidence="6">TonB C-terminal domain-containing protein</fullName>
    </recommendedName>
</protein>
<dbReference type="EMBL" id="CADIJO010000008">
    <property type="protein sequence ID" value="CAB3704609.1"/>
    <property type="molecule type" value="Genomic_DNA"/>
</dbReference>
<evidence type="ECO:0000256" key="2">
    <source>
        <dbReference type="ARBA" id="ARBA00022692"/>
    </source>
</evidence>
<dbReference type="GO" id="GO:0055085">
    <property type="term" value="P:transmembrane transport"/>
    <property type="evidence" value="ECO:0007669"/>
    <property type="project" value="InterPro"/>
</dbReference>
<evidence type="ECO:0000256" key="4">
    <source>
        <dbReference type="ARBA" id="ARBA00023136"/>
    </source>
</evidence>
<organism evidence="7 8">
    <name type="scientific">Achromobacter deleyi</name>
    <dbReference type="NCBI Taxonomy" id="1353891"/>
    <lineage>
        <taxon>Bacteria</taxon>
        <taxon>Pseudomonadati</taxon>
        <taxon>Pseudomonadota</taxon>
        <taxon>Betaproteobacteria</taxon>
        <taxon>Burkholderiales</taxon>
        <taxon>Alcaligenaceae</taxon>
        <taxon>Achromobacter</taxon>
    </lineage>
</organism>
<accession>A0A6S6ZZ55</accession>
<dbReference type="NCBIfam" id="TIGR01352">
    <property type="entry name" value="tonB_Cterm"/>
    <property type="match status" value="1"/>
</dbReference>
<dbReference type="GO" id="GO:0016020">
    <property type="term" value="C:membrane"/>
    <property type="evidence" value="ECO:0007669"/>
    <property type="project" value="UniProtKB-SubCell"/>
</dbReference>
<dbReference type="InterPro" id="IPR037682">
    <property type="entry name" value="TonB_C"/>
</dbReference>
<comment type="subcellular location">
    <subcellularLocation>
        <location evidence="1">Membrane</location>
        <topology evidence="1">Single-pass membrane protein</topology>
    </subcellularLocation>
</comment>
<gene>
    <name evidence="7" type="ORF">LMG3458_02855</name>
</gene>
<dbReference type="Proteomes" id="UP000494111">
    <property type="component" value="Unassembled WGS sequence"/>
</dbReference>
<dbReference type="InterPro" id="IPR006260">
    <property type="entry name" value="TonB/TolA_C"/>
</dbReference>